<dbReference type="Proteomes" id="UP001341281">
    <property type="component" value="Chromosome 02"/>
</dbReference>
<evidence type="ECO:0000256" key="4">
    <source>
        <dbReference type="PROSITE-ProRule" id="PRU00708"/>
    </source>
</evidence>
<evidence type="ECO:0000256" key="1">
    <source>
        <dbReference type="ARBA" id="ARBA00007626"/>
    </source>
</evidence>
<dbReference type="InterPro" id="IPR011990">
    <property type="entry name" value="TPR-like_helical_dom_sf"/>
</dbReference>
<dbReference type="PANTHER" id="PTHR45717">
    <property type="entry name" value="OS12G0527900 PROTEIN"/>
    <property type="match status" value="1"/>
</dbReference>
<name>A0AAQ3SSJ8_PASNO</name>
<dbReference type="NCBIfam" id="TIGR00756">
    <property type="entry name" value="PPR"/>
    <property type="match status" value="2"/>
</dbReference>
<protein>
    <recommendedName>
        <fullName evidence="7">Pentatricopeptide repeat-containing protein</fullName>
    </recommendedName>
</protein>
<reference evidence="5 6" key="1">
    <citation type="submission" date="2024-02" db="EMBL/GenBank/DDBJ databases">
        <title>High-quality chromosome-scale genome assembly of Pensacola bahiagrass (Paspalum notatum Flugge var. saurae).</title>
        <authorList>
            <person name="Vega J.M."/>
            <person name="Podio M."/>
            <person name="Orjuela J."/>
            <person name="Siena L.A."/>
            <person name="Pessino S.C."/>
            <person name="Combes M.C."/>
            <person name="Mariac C."/>
            <person name="Albertini E."/>
            <person name="Pupilli F."/>
            <person name="Ortiz J.P.A."/>
            <person name="Leblanc O."/>
        </authorList>
    </citation>
    <scope>NUCLEOTIDE SEQUENCE [LARGE SCALE GENOMIC DNA]</scope>
    <source>
        <strain evidence="5">R1</strain>
        <tissue evidence="5">Leaf</tissue>
    </source>
</reference>
<dbReference type="Gene3D" id="1.25.40.10">
    <property type="entry name" value="Tetratricopeptide repeat domain"/>
    <property type="match status" value="2"/>
</dbReference>
<gene>
    <name evidence="5" type="ORF">U9M48_009799</name>
</gene>
<dbReference type="Pfam" id="PF01535">
    <property type="entry name" value="PPR"/>
    <property type="match status" value="1"/>
</dbReference>
<dbReference type="PANTHER" id="PTHR45717:SF24">
    <property type="entry name" value="PENTACOTRIPEPTIDE-REPEAT REGION OF PRORP DOMAIN-CONTAINING PROTEIN"/>
    <property type="match status" value="1"/>
</dbReference>
<keyword evidence="3" id="KW-0809">Transit peptide</keyword>
<evidence type="ECO:0008006" key="7">
    <source>
        <dbReference type="Google" id="ProtNLM"/>
    </source>
</evidence>
<keyword evidence="6" id="KW-1185">Reference proteome</keyword>
<dbReference type="GO" id="GO:0005739">
    <property type="term" value="C:mitochondrion"/>
    <property type="evidence" value="ECO:0007669"/>
    <property type="project" value="TreeGrafter"/>
</dbReference>
<evidence type="ECO:0000256" key="2">
    <source>
        <dbReference type="ARBA" id="ARBA00022737"/>
    </source>
</evidence>
<dbReference type="PROSITE" id="PS51375">
    <property type="entry name" value="PPR"/>
    <property type="match status" value="2"/>
</dbReference>
<dbReference type="GO" id="GO:0003729">
    <property type="term" value="F:mRNA binding"/>
    <property type="evidence" value="ECO:0007669"/>
    <property type="project" value="UniProtKB-ARBA"/>
</dbReference>
<accession>A0AAQ3SSJ8</accession>
<feature type="repeat" description="PPR" evidence="4">
    <location>
        <begin position="152"/>
        <end position="186"/>
    </location>
</feature>
<dbReference type="EMBL" id="CP144746">
    <property type="protein sequence ID" value="WVZ59689.1"/>
    <property type="molecule type" value="Genomic_DNA"/>
</dbReference>
<dbReference type="SUPFAM" id="SSF48452">
    <property type="entry name" value="TPR-like"/>
    <property type="match status" value="1"/>
</dbReference>
<dbReference type="InterPro" id="IPR002885">
    <property type="entry name" value="PPR_rpt"/>
</dbReference>
<evidence type="ECO:0000313" key="6">
    <source>
        <dbReference type="Proteomes" id="UP001341281"/>
    </source>
</evidence>
<keyword evidence="2" id="KW-0677">Repeat</keyword>
<dbReference type="AlphaFoldDB" id="A0AAQ3SSJ8"/>
<evidence type="ECO:0000313" key="5">
    <source>
        <dbReference type="EMBL" id="WVZ59689.1"/>
    </source>
</evidence>
<comment type="similarity">
    <text evidence="1">Belongs to the PPR family. P subfamily.</text>
</comment>
<evidence type="ECO:0000256" key="3">
    <source>
        <dbReference type="ARBA" id="ARBA00022946"/>
    </source>
</evidence>
<sequence>MLRTAIAAAAPARRRFSLSPARFAHELAQAQVQAPSPEQLGVLDPSWAPLYTRLARLPPGGAAAVMDECVCKSKRSVRYGCSISEDQIVAYVRKFRKHKKHARALELLDWMEARGAKLRRGHHALRLGLVSKVHGIQAAEEYFWNLPDIFKSIETYSCLLNCYSEHRMADKGLELYEKMNAMGYVPNTLIYNNLISLYQKAGQLEKIPSTFEEMQGSGISADKFTYFALIESYLAMNDLEAAEKVLEELQKVAPVHWSLYTLMAKHYIKLELFGKAEVALKKAEEVMDKADLRCWHFLLTLYARSGNSTGVRRIWESLKSTFKKCLNRSYLVMLRALSMVDDFETLQRIFQEWQSSHESYDMRVSNFMIKAFLDKGMIDEAEAIRQSAMSRGHCNEYTFYIFTEFHLGKSNVNAALEILTDAKKMVTASNWVPSKELMSRFLKHYEESKDVDGVESLCECLRKLECLDADAYMTLMRSYIAAGRTNPSIAHRIADDGIHIEPEMAKLLKSVSGS</sequence>
<feature type="repeat" description="PPR" evidence="4">
    <location>
        <begin position="187"/>
        <end position="221"/>
    </location>
</feature>
<proteinExistence type="inferred from homology"/>
<dbReference type="Pfam" id="PF13041">
    <property type="entry name" value="PPR_2"/>
    <property type="match status" value="1"/>
</dbReference>
<organism evidence="5 6">
    <name type="scientific">Paspalum notatum var. saurae</name>
    <dbReference type="NCBI Taxonomy" id="547442"/>
    <lineage>
        <taxon>Eukaryota</taxon>
        <taxon>Viridiplantae</taxon>
        <taxon>Streptophyta</taxon>
        <taxon>Embryophyta</taxon>
        <taxon>Tracheophyta</taxon>
        <taxon>Spermatophyta</taxon>
        <taxon>Magnoliopsida</taxon>
        <taxon>Liliopsida</taxon>
        <taxon>Poales</taxon>
        <taxon>Poaceae</taxon>
        <taxon>PACMAD clade</taxon>
        <taxon>Panicoideae</taxon>
        <taxon>Andropogonodae</taxon>
        <taxon>Paspaleae</taxon>
        <taxon>Paspalinae</taxon>
        <taxon>Paspalum</taxon>
    </lineage>
</organism>